<keyword evidence="5" id="KW-0119">Carbohydrate metabolism</keyword>
<geneLocation type="plasmid" evidence="6 7">
    <name>unnamed1</name>
</geneLocation>
<protein>
    <submittedName>
        <fullName evidence="6">HAD family phosphatase</fullName>
    </submittedName>
</protein>
<dbReference type="InterPro" id="IPR023198">
    <property type="entry name" value="PGP-like_dom2"/>
</dbReference>
<dbReference type="RefSeq" id="WP_233480903.1">
    <property type="nucleotide sequence ID" value="NZ_CP013971.1"/>
</dbReference>
<gene>
    <name evidence="6" type="ORF">AV903_26265</name>
</gene>
<dbReference type="GO" id="GO:0003824">
    <property type="term" value="F:catalytic activity"/>
    <property type="evidence" value="ECO:0007669"/>
    <property type="project" value="UniProtKB-ARBA"/>
</dbReference>
<dbReference type="Gene3D" id="3.40.50.1000">
    <property type="entry name" value="HAD superfamily/HAD-like"/>
    <property type="match status" value="1"/>
</dbReference>
<dbReference type="SFLD" id="SFLDS00003">
    <property type="entry name" value="Haloacid_Dehalogenase"/>
    <property type="match status" value="1"/>
</dbReference>
<dbReference type="Proteomes" id="UP000264980">
    <property type="component" value="Plasmid unnamed1"/>
</dbReference>
<evidence type="ECO:0000313" key="7">
    <source>
        <dbReference type="Proteomes" id="UP000264980"/>
    </source>
</evidence>
<evidence type="ECO:0000256" key="1">
    <source>
        <dbReference type="ARBA" id="ARBA00001946"/>
    </source>
</evidence>
<comment type="cofactor">
    <cofactor evidence="1">
        <name>Mg(2+)</name>
        <dbReference type="ChEBI" id="CHEBI:18420"/>
    </cofactor>
</comment>
<dbReference type="GO" id="GO:0046872">
    <property type="term" value="F:metal ion binding"/>
    <property type="evidence" value="ECO:0007669"/>
    <property type="project" value="UniProtKB-KW"/>
</dbReference>
<evidence type="ECO:0000256" key="2">
    <source>
        <dbReference type="ARBA" id="ARBA00006171"/>
    </source>
</evidence>
<evidence type="ECO:0000256" key="3">
    <source>
        <dbReference type="ARBA" id="ARBA00022723"/>
    </source>
</evidence>
<dbReference type="NCBIfam" id="TIGR01509">
    <property type="entry name" value="HAD-SF-IA-v3"/>
    <property type="match status" value="1"/>
</dbReference>
<dbReference type="Pfam" id="PF13419">
    <property type="entry name" value="HAD_2"/>
    <property type="match status" value="1"/>
</dbReference>
<dbReference type="Gene3D" id="1.10.150.240">
    <property type="entry name" value="Putative phosphatase, domain 2"/>
    <property type="match status" value="1"/>
</dbReference>
<dbReference type="PANTHER" id="PTHR46193:SF18">
    <property type="entry name" value="HEXITOL PHOSPHATASE B"/>
    <property type="match status" value="1"/>
</dbReference>
<evidence type="ECO:0000313" key="6">
    <source>
        <dbReference type="EMBL" id="AXF78969.1"/>
    </source>
</evidence>
<organism evidence="6 7">
    <name type="scientific">Erwinia tracheiphila</name>
    <dbReference type="NCBI Taxonomy" id="65700"/>
    <lineage>
        <taxon>Bacteria</taxon>
        <taxon>Pseudomonadati</taxon>
        <taxon>Pseudomonadota</taxon>
        <taxon>Gammaproteobacteria</taxon>
        <taxon>Enterobacterales</taxon>
        <taxon>Erwiniaceae</taxon>
        <taxon>Erwinia</taxon>
    </lineage>
</organism>
<dbReference type="SUPFAM" id="SSF56784">
    <property type="entry name" value="HAD-like"/>
    <property type="match status" value="1"/>
</dbReference>
<dbReference type="InterPro" id="IPR006439">
    <property type="entry name" value="HAD-SF_hydro_IA"/>
</dbReference>
<dbReference type="EMBL" id="CP013971">
    <property type="protein sequence ID" value="AXF78969.1"/>
    <property type="molecule type" value="Genomic_DNA"/>
</dbReference>
<comment type="similarity">
    <text evidence="2">Belongs to the HAD-like hydrolase superfamily. CbbY/CbbZ/Gph/YieH family.</text>
</comment>
<dbReference type="AlphaFoldDB" id="A0A345CZV2"/>
<evidence type="ECO:0000256" key="4">
    <source>
        <dbReference type="ARBA" id="ARBA00022842"/>
    </source>
</evidence>
<keyword evidence="4" id="KW-0460">Magnesium</keyword>
<dbReference type="InterPro" id="IPR041492">
    <property type="entry name" value="HAD_2"/>
</dbReference>
<dbReference type="InterPro" id="IPR023214">
    <property type="entry name" value="HAD_sf"/>
</dbReference>
<accession>A0A345CZV2</accession>
<dbReference type="PANTHER" id="PTHR46193">
    <property type="entry name" value="6-PHOSPHOGLUCONATE PHOSPHATASE"/>
    <property type="match status" value="1"/>
</dbReference>
<dbReference type="InterPro" id="IPR036412">
    <property type="entry name" value="HAD-like_sf"/>
</dbReference>
<evidence type="ECO:0000256" key="5">
    <source>
        <dbReference type="ARBA" id="ARBA00023277"/>
    </source>
</evidence>
<name>A0A345CZV2_9GAMM</name>
<dbReference type="SFLD" id="SFLDG01129">
    <property type="entry name" value="C1.5:_HAD__Beta-PGM__Phosphata"/>
    <property type="match status" value="1"/>
</dbReference>
<proteinExistence type="inferred from homology"/>
<sequence>MSTLSVIFDIDGVVVDSEQLHFDVLSELLPDHTDGVTAEQLIGLSLEETLLKIGIDAAQHGNLTRRIVEAYQASLGPRYLRPGILGLVHGLSERGIPFGFVSTAPRDICLANLTTLALPQEPPLVAGDDIIRTKPWPDPYLAMLAQLDVAATQTIVVEDTDLGIQSATAAGIRQVYAWPHALSGSEHYQQAHAVIRTLNDIAPFEVMLKASD</sequence>
<keyword evidence="6" id="KW-0614">Plasmid</keyword>
<keyword evidence="3" id="KW-0479">Metal-binding</keyword>
<reference evidence="6 7" key="1">
    <citation type="submission" date="2016-01" db="EMBL/GenBank/DDBJ databases">
        <authorList>
            <person name="Oliw E.H."/>
        </authorList>
    </citation>
    <scope>NUCLEOTIDE SEQUENCE [LARGE SCALE GENOMIC DNA]</scope>
    <source>
        <strain evidence="6 7">MDcuke</strain>
        <plasmid evidence="6 7">unnamed1</plasmid>
    </source>
</reference>
<dbReference type="InterPro" id="IPR051600">
    <property type="entry name" value="Beta-PGM-like"/>
</dbReference>